<comment type="caution">
    <text evidence="1">The sequence shown here is derived from an EMBL/GenBank/DDBJ whole genome shotgun (WGS) entry which is preliminary data.</text>
</comment>
<gene>
    <name evidence="1" type="ORF">PR048_026630</name>
</gene>
<sequence length="103" mass="12134">MRTEEAVLQQFQQNPYTSTRAVARRLNTTRDIVLRVLHREGMHPFKLQKVQELSPHDVRLRRQFAQCFCRQTLGNHAFPTCVLFMDDALFTREGIFNSHNSQC</sequence>
<dbReference type="EMBL" id="JARBHB010000011">
    <property type="protein sequence ID" value="KAJ8873014.1"/>
    <property type="molecule type" value="Genomic_DNA"/>
</dbReference>
<dbReference type="PANTHER" id="PTHR47326:SF1">
    <property type="entry name" value="HTH PSQ-TYPE DOMAIN-CONTAINING PROTEIN"/>
    <property type="match status" value="1"/>
</dbReference>
<protein>
    <recommendedName>
        <fullName evidence="3">Transposase Tc1-like domain-containing protein</fullName>
    </recommendedName>
</protein>
<name>A0ABQ9GLX3_9NEOP</name>
<evidence type="ECO:0008006" key="3">
    <source>
        <dbReference type="Google" id="ProtNLM"/>
    </source>
</evidence>
<accession>A0ABQ9GLX3</accession>
<reference evidence="1 2" key="1">
    <citation type="submission" date="2023-02" db="EMBL/GenBank/DDBJ databases">
        <title>LHISI_Scaffold_Assembly.</title>
        <authorList>
            <person name="Stuart O.P."/>
            <person name="Cleave R."/>
            <person name="Magrath M.J.L."/>
            <person name="Mikheyev A.S."/>
        </authorList>
    </citation>
    <scope>NUCLEOTIDE SEQUENCE [LARGE SCALE GENOMIC DNA]</scope>
    <source>
        <strain evidence="1">Daus_M_001</strain>
        <tissue evidence="1">Leg muscle</tissue>
    </source>
</reference>
<organism evidence="1 2">
    <name type="scientific">Dryococelus australis</name>
    <dbReference type="NCBI Taxonomy" id="614101"/>
    <lineage>
        <taxon>Eukaryota</taxon>
        <taxon>Metazoa</taxon>
        <taxon>Ecdysozoa</taxon>
        <taxon>Arthropoda</taxon>
        <taxon>Hexapoda</taxon>
        <taxon>Insecta</taxon>
        <taxon>Pterygota</taxon>
        <taxon>Neoptera</taxon>
        <taxon>Polyneoptera</taxon>
        <taxon>Phasmatodea</taxon>
        <taxon>Verophasmatodea</taxon>
        <taxon>Anareolatae</taxon>
        <taxon>Phasmatidae</taxon>
        <taxon>Eurycanthinae</taxon>
        <taxon>Dryococelus</taxon>
    </lineage>
</organism>
<evidence type="ECO:0000313" key="1">
    <source>
        <dbReference type="EMBL" id="KAJ8873014.1"/>
    </source>
</evidence>
<dbReference type="Proteomes" id="UP001159363">
    <property type="component" value="Chromosome 10"/>
</dbReference>
<keyword evidence="2" id="KW-1185">Reference proteome</keyword>
<dbReference type="PANTHER" id="PTHR47326">
    <property type="entry name" value="TRANSPOSABLE ELEMENT TC3 TRANSPOSASE-LIKE PROTEIN"/>
    <property type="match status" value="1"/>
</dbReference>
<evidence type="ECO:0000313" key="2">
    <source>
        <dbReference type="Proteomes" id="UP001159363"/>
    </source>
</evidence>
<proteinExistence type="predicted"/>